<dbReference type="SUPFAM" id="SSF51182">
    <property type="entry name" value="RmlC-like cupins"/>
    <property type="match status" value="1"/>
</dbReference>
<dbReference type="GO" id="GO:0005829">
    <property type="term" value="C:cytosol"/>
    <property type="evidence" value="ECO:0007669"/>
    <property type="project" value="TreeGrafter"/>
</dbReference>
<feature type="compositionally biased region" description="Polar residues" evidence="2">
    <location>
        <begin position="1"/>
        <end position="19"/>
    </location>
</feature>
<feature type="region of interest" description="Disordered" evidence="2">
    <location>
        <begin position="1"/>
        <end position="20"/>
    </location>
</feature>
<evidence type="ECO:0000256" key="2">
    <source>
        <dbReference type="SAM" id="MobiDB-lite"/>
    </source>
</evidence>
<dbReference type="InterPro" id="IPR010982">
    <property type="entry name" value="Lambda_DNA-bd_dom_sf"/>
</dbReference>
<dbReference type="EMBL" id="FNBL01000001">
    <property type="protein sequence ID" value="SDE73038.1"/>
    <property type="molecule type" value="Genomic_DNA"/>
</dbReference>
<protein>
    <submittedName>
        <fullName evidence="4">Transcriptional regulator, XRE family with cupin sensor</fullName>
    </submittedName>
</protein>
<dbReference type="AlphaFoldDB" id="A0A1G7FAQ0"/>
<organism evidence="4 5">
    <name type="scientific">Celeribacter baekdonensis</name>
    <dbReference type="NCBI Taxonomy" id="875171"/>
    <lineage>
        <taxon>Bacteria</taxon>
        <taxon>Pseudomonadati</taxon>
        <taxon>Pseudomonadota</taxon>
        <taxon>Alphaproteobacteria</taxon>
        <taxon>Rhodobacterales</taxon>
        <taxon>Roseobacteraceae</taxon>
        <taxon>Celeribacter</taxon>
    </lineage>
</organism>
<dbReference type="PANTHER" id="PTHR46797">
    <property type="entry name" value="HTH-TYPE TRANSCRIPTIONAL REGULATOR"/>
    <property type="match status" value="1"/>
</dbReference>
<sequence length="202" mass="22125">MNTSNTETSATHHQPQSGVQDDLALGHRLRVLRDRAGLSQRALAKKVGVPNSTISLIESGKMNPSVGALRKILDGIPVRMSEFFAFEPDPERQIFYAAEDLVEIGKGKLSLKQVGSTLFGRAMMLLKETYQPGADTGRVMYGHEAEEGGIVISGRIEITVGEERKILGAGDAYYFDSRTPHRFRQVGPEPCVMFSACTPPTF</sequence>
<dbReference type="InterPro" id="IPR001387">
    <property type="entry name" value="Cro/C1-type_HTH"/>
</dbReference>
<dbReference type="Pfam" id="PF07883">
    <property type="entry name" value="Cupin_2"/>
    <property type="match status" value="1"/>
</dbReference>
<dbReference type="Proteomes" id="UP000182284">
    <property type="component" value="Unassembled WGS sequence"/>
</dbReference>
<dbReference type="PROSITE" id="PS50943">
    <property type="entry name" value="HTH_CROC1"/>
    <property type="match status" value="1"/>
</dbReference>
<dbReference type="Gene3D" id="1.10.260.40">
    <property type="entry name" value="lambda repressor-like DNA-binding domains"/>
    <property type="match status" value="1"/>
</dbReference>
<dbReference type="InterPro" id="IPR013096">
    <property type="entry name" value="Cupin_2"/>
</dbReference>
<accession>A0A1G7FAQ0</accession>
<dbReference type="SMART" id="SM00530">
    <property type="entry name" value="HTH_XRE"/>
    <property type="match status" value="1"/>
</dbReference>
<dbReference type="InterPro" id="IPR014710">
    <property type="entry name" value="RmlC-like_jellyroll"/>
</dbReference>
<dbReference type="Pfam" id="PF13560">
    <property type="entry name" value="HTH_31"/>
    <property type="match status" value="1"/>
</dbReference>
<dbReference type="InterPro" id="IPR050807">
    <property type="entry name" value="TransReg_Diox_bact_type"/>
</dbReference>
<name>A0A1G7FAQ0_9RHOB</name>
<dbReference type="CDD" id="cd02209">
    <property type="entry name" value="cupin_XRE_C"/>
    <property type="match status" value="1"/>
</dbReference>
<reference evidence="4 5" key="1">
    <citation type="submission" date="2016-10" db="EMBL/GenBank/DDBJ databases">
        <authorList>
            <person name="de Groot N.N."/>
        </authorList>
    </citation>
    <scope>NUCLEOTIDE SEQUENCE [LARGE SCALE GENOMIC DNA]</scope>
    <source>
        <strain evidence="4 5">DSM 27375</strain>
    </source>
</reference>
<dbReference type="InterPro" id="IPR011051">
    <property type="entry name" value="RmlC_Cupin_sf"/>
</dbReference>
<evidence type="ECO:0000313" key="4">
    <source>
        <dbReference type="EMBL" id="SDE73038.1"/>
    </source>
</evidence>
<dbReference type="Gene3D" id="2.60.120.10">
    <property type="entry name" value="Jelly Rolls"/>
    <property type="match status" value="1"/>
</dbReference>
<dbReference type="CDD" id="cd00093">
    <property type="entry name" value="HTH_XRE"/>
    <property type="match status" value="1"/>
</dbReference>
<evidence type="ECO:0000256" key="1">
    <source>
        <dbReference type="ARBA" id="ARBA00023125"/>
    </source>
</evidence>
<gene>
    <name evidence="4" type="ORF">SAMN04488117_1012</name>
</gene>
<dbReference type="PANTHER" id="PTHR46797:SF11">
    <property type="entry name" value="HTH-TYPE TRANSCRIPTIONAL REGULATOR PUUR"/>
    <property type="match status" value="1"/>
</dbReference>
<feature type="domain" description="HTH cro/C1-type" evidence="3">
    <location>
        <begin position="29"/>
        <end position="83"/>
    </location>
</feature>
<dbReference type="GO" id="GO:0003700">
    <property type="term" value="F:DNA-binding transcription factor activity"/>
    <property type="evidence" value="ECO:0007669"/>
    <property type="project" value="TreeGrafter"/>
</dbReference>
<dbReference type="GO" id="GO:0003677">
    <property type="term" value="F:DNA binding"/>
    <property type="evidence" value="ECO:0007669"/>
    <property type="project" value="UniProtKB-KW"/>
</dbReference>
<dbReference type="RefSeq" id="WP_218129358.1">
    <property type="nucleotide sequence ID" value="NZ_FNBL01000001.1"/>
</dbReference>
<evidence type="ECO:0000313" key="5">
    <source>
        <dbReference type="Proteomes" id="UP000182284"/>
    </source>
</evidence>
<dbReference type="SUPFAM" id="SSF47413">
    <property type="entry name" value="lambda repressor-like DNA-binding domains"/>
    <property type="match status" value="1"/>
</dbReference>
<evidence type="ECO:0000259" key="3">
    <source>
        <dbReference type="PROSITE" id="PS50943"/>
    </source>
</evidence>
<keyword evidence="1" id="KW-0238">DNA-binding</keyword>
<proteinExistence type="predicted"/>